<dbReference type="GO" id="GO:0035657">
    <property type="term" value="C:eRF1 methyltransferase complex"/>
    <property type="evidence" value="ECO:0007669"/>
    <property type="project" value="TreeGrafter"/>
</dbReference>
<dbReference type="InterPro" id="IPR052190">
    <property type="entry name" value="Euk-Arch_PrmC-MTase"/>
</dbReference>
<keyword evidence="3" id="KW-0949">S-adenosyl-L-methionine</keyword>
<dbReference type="CDD" id="cd02440">
    <property type="entry name" value="AdoMet_MTases"/>
    <property type="match status" value="1"/>
</dbReference>
<comment type="caution">
    <text evidence="5">The sequence shown here is derived from an EMBL/GenBank/DDBJ whole genome shotgun (WGS) entry which is preliminary data.</text>
</comment>
<dbReference type="GO" id="GO:0032259">
    <property type="term" value="P:methylation"/>
    <property type="evidence" value="ECO:0007669"/>
    <property type="project" value="UniProtKB-KW"/>
</dbReference>
<keyword evidence="1" id="KW-0489">Methyltransferase</keyword>
<evidence type="ECO:0000313" key="6">
    <source>
        <dbReference type="Proteomes" id="UP000183940"/>
    </source>
</evidence>
<dbReference type="GO" id="GO:0008757">
    <property type="term" value="F:S-adenosylmethionine-dependent methyltransferase activity"/>
    <property type="evidence" value="ECO:0007669"/>
    <property type="project" value="TreeGrafter"/>
</dbReference>
<dbReference type="STRING" id="1925591.BI308_08165"/>
<name>A0A1L9QTX1_9CYAN</name>
<evidence type="ECO:0000256" key="1">
    <source>
        <dbReference type="ARBA" id="ARBA00022603"/>
    </source>
</evidence>
<dbReference type="EMBL" id="MLAW01000010">
    <property type="protein sequence ID" value="OJJ26145.1"/>
    <property type="molecule type" value="Genomic_DNA"/>
</dbReference>
<dbReference type="SUPFAM" id="SSF53335">
    <property type="entry name" value="S-adenosyl-L-methionine-dependent methyltransferases"/>
    <property type="match status" value="1"/>
</dbReference>
<protein>
    <recommendedName>
        <fullName evidence="4">Methyltransferase small domain-containing protein</fullName>
    </recommendedName>
</protein>
<dbReference type="Pfam" id="PF05175">
    <property type="entry name" value="MTS"/>
    <property type="match status" value="1"/>
</dbReference>
<dbReference type="AlphaFoldDB" id="A0A1L9QTX1"/>
<organism evidence="5 6">
    <name type="scientific">Roseofilum reptotaenium AO1-A</name>
    <dbReference type="NCBI Taxonomy" id="1925591"/>
    <lineage>
        <taxon>Bacteria</taxon>
        <taxon>Bacillati</taxon>
        <taxon>Cyanobacteriota</taxon>
        <taxon>Cyanophyceae</taxon>
        <taxon>Desertifilales</taxon>
        <taxon>Desertifilaceae</taxon>
        <taxon>Roseofilum</taxon>
    </lineage>
</organism>
<dbReference type="PANTHER" id="PTHR45875:SF1">
    <property type="entry name" value="METHYLTRANSFERASE N6AMT1"/>
    <property type="match status" value="1"/>
</dbReference>
<feature type="domain" description="Methyltransferase small" evidence="4">
    <location>
        <begin position="28"/>
        <end position="117"/>
    </location>
</feature>
<dbReference type="GO" id="GO:0008276">
    <property type="term" value="F:protein methyltransferase activity"/>
    <property type="evidence" value="ECO:0007669"/>
    <property type="project" value="TreeGrafter"/>
</dbReference>
<dbReference type="Proteomes" id="UP000183940">
    <property type="component" value="Unassembled WGS sequence"/>
</dbReference>
<keyword evidence="2" id="KW-0808">Transferase</keyword>
<sequence length="240" mass="27399">MNQKPRYLIENINLASSNGIAAKTPFSEAMCQGIDPQQYQCLLDVGCGSGIIGIYSLLNHLPFVYFNDIQPEAIHLTQYNLNEEQISSEQYHILQGTFESIDLSKYPIDLITFNPPQLPTDWVNIDIFKEEGEKKFRDGGKDGKAVINRFFEWLSGQDTYNISIQLGVSSVLAIDSFLQTIEKQFAFSGTKKYENIVPVRQILYPVVTAMSQNEKDARDITFQDGILYKKIYILEFKSKR</sequence>
<evidence type="ECO:0000259" key="4">
    <source>
        <dbReference type="Pfam" id="PF05175"/>
    </source>
</evidence>
<gene>
    <name evidence="5" type="ORF">BI308_08165</name>
</gene>
<dbReference type="InterPro" id="IPR007848">
    <property type="entry name" value="Small_mtfrase_dom"/>
</dbReference>
<keyword evidence="6" id="KW-1185">Reference proteome</keyword>
<dbReference type="InterPro" id="IPR029063">
    <property type="entry name" value="SAM-dependent_MTases_sf"/>
</dbReference>
<evidence type="ECO:0000256" key="2">
    <source>
        <dbReference type="ARBA" id="ARBA00022679"/>
    </source>
</evidence>
<evidence type="ECO:0000256" key="3">
    <source>
        <dbReference type="ARBA" id="ARBA00022691"/>
    </source>
</evidence>
<dbReference type="PANTHER" id="PTHR45875">
    <property type="entry name" value="METHYLTRANSFERASE N6AMT1"/>
    <property type="match status" value="1"/>
</dbReference>
<proteinExistence type="predicted"/>
<reference evidence="5" key="1">
    <citation type="submission" date="2016-10" db="EMBL/GenBank/DDBJ databases">
        <title>CRISPR-Cas defence system in Roseofilum reptotaenium: evidence of a bacteriophage-cyanobacterium arms race in the coral black band disease.</title>
        <authorList>
            <person name="Buerger P."/>
            <person name="Wood-Charlson E.M."/>
            <person name="Weynberg K.D."/>
            <person name="Willis B."/>
            <person name="Van Oppen M.J."/>
        </authorList>
    </citation>
    <scope>NUCLEOTIDE SEQUENCE [LARGE SCALE GENOMIC DNA]</scope>
    <source>
        <strain evidence="5">AO1-A</strain>
    </source>
</reference>
<evidence type="ECO:0000313" key="5">
    <source>
        <dbReference type="EMBL" id="OJJ26145.1"/>
    </source>
</evidence>
<dbReference type="Gene3D" id="3.40.50.150">
    <property type="entry name" value="Vaccinia Virus protein VP39"/>
    <property type="match status" value="1"/>
</dbReference>
<accession>A0A1L9QTX1</accession>